<feature type="region of interest" description="Disordered" evidence="1">
    <location>
        <begin position="114"/>
        <end position="164"/>
    </location>
</feature>
<dbReference type="EMBL" id="AFYV02001752">
    <property type="protein sequence ID" value="KFG60961.1"/>
    <property type="molecule type" value="Genomic_DNA"/>
</dbReference>
<protein>
    <submittedName>
        <fullName evidence="2">Putative amylo-alpha-1,6-glucosidase</fullName>
    </submittedName>
</protein>
<evidence type="ECO:0000313" key="3">
    <source>
        <dbReference type="Proteomes" id="UP000028834"/>
    </source>
</evidence>
<sequence>MSVKALNPRRLPPPGQAATEFFGETVEKFISYFDSAGELEAPNKNAGNFRVSKGMTVDLVVLNGSQRRPVVACVVETPLGEEDKLPKRTADFGHLVFTFKAALAGACLALSPRESQIPPTTEPCERDGGIEGTQCVSSEYPEAPKTLRRLSKAPPSHMHMSVYT</sequence>
<evidence type="ECO:0000313" key="2">
    <source>
        <dbReference type="EMBL" id="KFG60961.1"/>
    </source>
</evidence>
<reference evidence="2 3" key="1">
    <citation type="submission" date="2014-05" db="EMBL/GenBank/DDBJ databases">
        <authorList>
            <person name="Sibley D."/>
            <person name="Venepally P."/>
            <person name="Karamycheva S."/>
            <person name="Hadjithomas M."/>
            <person name="Khan A."/>
            <person name="Brunk B."/>
            <person name="Roos D."/>
            <person name="Caler E."/>
            <person name="Lorenzi H."/>
        </authorList>
    </citation>
    <scope>NUCLEOTIDE SEQUENCE [LARGE SCALE GENOMIC DNA]</scope>
    <source>
        <strain evidence="2 3">RUB</strain>
    </source>
</reference>
<proteinExistence type="predicted"/>
<evidence type="ECO:0000256" key="1">
    <source>
        <dbReference type="SAM" id="MobiDB-lite"/>
    </source>
</evidence>
<dbReference type="Proteomes" id="UP000028834">
    <property type="component" value="Unassembled WGS sequence"/>
</dbReference>
<dbReference type="VEuPathDB" id="ToxoDB:TGRUB_431660"/>
<dbReference type="AlphaFoldDB" id="A0A086LWE3"/>
<organism evidence="2 3">
    <name type="scientific">Toxoplasma gondii RUB</name>
    <dbReference type="NCBI Taxonomy" id="935652"/>
    <lineage>
        <taxon>Eukaryota</taxon>
        <taxon>Sar</taxon>
        <taxon>Alveolata</taxon>
        <taxon>Apicomplexa</taxon>
        <taxon>Conoidasida</taxon>
        <taxon>Coccidia</taxon>
        <taxon>Eucoccidiorida</taxon>
        <taxon>Eimeriorina</taxon>
        <taxon>Sarcocystidae</taxon>
        <taxon>Toxoplasma</taxon>
    </lineage>
</organism>
<accession>A0A086LWE3</accession>
<gene>
    <name evidence="2" type="ORF">TGRUB_431660</name>
</gene>
<comment type="caution">
    <text evidence="2">The sequence shown here is derived from an EMBL/GenBank/DDBJ whole genome shotgun (WGS) entry which is preliminary data.</text>
</comment>
<name>A0A086LWE3_TOXGO</name>